<sequence>MRPQITARRVLNALLSRVKGFSISISPTTKQPGKSNIVSSYIPSAHPTREDPEPLVRHAHINILPYELLTQVFLLALPEDDITVIRPFTRYPQLTLSHVCSRWRHLIFSMESLWKQFTMKDEEGSKVLGKRMLDRVMGRSRARAASLSGLTQFWFDRASSSAPTIILLGSASLPAMPVVMKNLGRCDSLALALALGEGSTKDLLSLFSGDTSSLIFLSVTTRGHSRTIYKDIMDTPAFFSSPHWQNLRVLKWLCESLPFPLLDIPMPQLGVLQVSSTITLNKDLKLFLSRSPNLTRITFEDLQLSATTNSSVTPFVIPNLHTFHIHCMTGNDPLDALASFTLPSLTCLALSSEATSLSRNYEALEAMVTRSSCHLEIFTACDSSFPPTDFAGYLTLPCMKPVRKLHLTAPCIQDRTIELLRPIPSTIKGRILLPNLKVLDLGKCSTTDGLLADVVASRRVLDAHAEVLYGGCDPPARLEELHVAFKLQDIRQSMHMPHVAVERLSHIRDIMGFNSLFEGGLAISFSFRL</sequence>
<reference evidence="3" key="1">
    <citation type="submission" date="2018-04" db="EMBL/GenBank/DDBJ databases">
        <title>Whole genome sequencing of Hypsizygus marmoreus.</title>
        <authorList>
            <person name="Choi I.-G."/>
            <person name="Min B."/>
            <person name="Kim J.-G."/>
            <person name="Kim S."/>
            <person name="Oh Y.-L."/>
            <person name="Kong W.-S."/>
            <person name="Park H."/>
            <person name="Jeong J."/>
            <person name="Song E.-S."/>
        </authorList>
    </citation>
    <scope>NUCLEOTIDE SEQUENCE [LARGE SCALE GENOMIC DNA]</scope>
    <source>
        <strain evidence="3">51987-8</strain>
    </source>
</reference>
<evidence type="ECO:0000256" key="1">
    <source>
        <dbReference type="SAM" id="MobiDB-lite"/>
    </source>
</evidence>
<dbReference type="InterPro" id="IPR036047">
    <property type="entry name" value="F-box-like_dom_sf"/>
</dbReference>
<dbReference type="EMBL" id="LUEZ02000113">
    <property type="protein sequence ID" value="RDB17060.1"/>
    <property type="molecule type" value="Genomic_DNA"/>
</dbReference>
<proteinExistence type="predicted"/>
<gene>
    <name evidence="3" type="ORF">Hypma_001779</name>
</gene>
<name>A0A369J7B6_HYPMA</name>
<dbReference type="SUPFAM" id="SSF81383">
    <property type="entry name" value="F-box domain"/>
    <property type="match status" value="1"/>
</dbReference>
<protein>
    <recommendedName>
        <fullName evidence="2">F-box domain-containing protein</fullName>
    </recommendedName>
</protein>
<dbReference type="OrthoDB" id="2839406at2759"/>
<dbReference type="InterPro" id="IPR001810">
    <property type="entry name" value="F-box_dom"/>
</dbReference>
<dbReference type="Pfam" id="PF12937">
    <property type="entry name" value="F-box-like"/>
    <property type="match status" value="1"/>
</dbReference>
<accession>A0A369J7B6</accession>
<feature type="domain" description="F-box" evidence="2">
    <location>
        <begin position="61"/>
        <end position="118"/>
    </location>
</feature>
<dbReference type="Gene3D" id="1.20.1280.50">
    <property type="match status" value="1"/>
</dbReference>
<dbReference type="SUPFAM" id="SSF52047">
    <property type="entry name" value="RNI-like"/>
    <property type="match status" value="1"/>
</dbReference>
<dbReference type="InterPro" id="IPR032675">
    <property type="entry name" value="LRR_dom_sf"/>
</dbReference>
<evidence type="ECO:0000313" key="3">
    <source>
        <dbReference type="EMBL" id="RDB17060.1"/>
    </source>
</evidence>
<evidence type="ECO:0000259" key="2">
    <source>
        <dbReference type="Pfam" id="PF12937"/>
    </source>
</evidence>
<keyword evidence="4" id="KW-1185">Reference proteome</keyword>
<dbReference type="AlphaFoldDB" id="A0A369J7B6"/>
<feature type="region of interest" description="Disordered" evidence="1">
    <location>
        <begin position="27"/>
        <end position="51"/>
    </location>
</feature>
<feature type="compositionally biased region" description="Polar residues" evidence="1">
    <location>
        <begin position="27"/>
        <end position="42"/>
    </location>
</feature>
<organism evidence="3 4">
    <name type="scientific">Hypsizygus marmoreus</name>
    <name type="common">White beech mushroom</name>
    <name type="synonym">Agaricus marmoreus</name>
    <dbReference type="NCBI Taxonomy" id="39966"/>
    <lineage>
        <taxon>Eukaryota</taxon>
        <taxon>Fungi</taxon>
        <taxon>Dikarya</taxon>
        <taxon>Basidiomycota</taxon>
        <taxon>Agaricomycotina</taxon>
        <taxon>Agaricomycetes</taxon>
        <taxon>Agaricomycetidae</taxon>
        <taxon>Agaricales</taxon>
        <taxon>Tricholomatineae</taxon>
        <taxon>Lyophyllaceae</taxon>
        <taxon>Hypsizygus</taxon>
    </lineage>
</organism>
<comment type="caution">
    <text evidence="3">The sequence shown here is derived from an EMBL/GenBank/DDBJ whole genome shotgun (WGS) entry which is preliminary data.</text>
</comment>
<dbReference type="Gene3D" id="3.80.10.10">
    <property type="entry name" value="Ribonuclease Inhibitor"/>
    <property type="match status" value="1"/>
</dbReference>
<dbReference type="Proteomes" id="UP000076154">
    <property type="component" value="Unassembled WGS sequence"/>
</dbReference>
<evidence type="ECO:0000313" key="4">
    <source>
        <dbReference type="Proteomes" id="UP000076154"/>
    </source>
</evidence>
<dbReference type="InParanoid" id="A0A369J7B6"/>